<organism evidence="7 8">
    <name type="scientific">Glutamicibacter soli</name>
    <dbReference type="NCBI Taxonomy" id="453836"/>
    <lineage>
        <taxon>Bacteria</taxon>
        <taxon>Bacillati</taxon>
        <taxon>Actinomycetota</taxon>
        <taxon>Actinomycetes</taxon>
        <taxon>Micrococcales</taxon>
        <taxon>Micrococcaceae</taxon>
        <taxon>Glutamicibacter</taxon>
    </lineage>
</organism>
<evidence type="ECO:0000256" key="4">
    <source>
        <dbReference type="ARBA" id="ARBA00022989"/>
    </source>
</evidence>
<dbReference type="AlphaFoldDB" id="A0A6L9G7Q5"/>
<accession>A0A6L9G7Q5</accession>
<dbReference type="PANTHER" id="PTHR11101">
    <property type="entry name" value="PHOSPHATE TRANSPORTER"/>
    <property type="match status" value="1"/>
</dbReference>
<gene>
    <name evidence="7" type="ORF">GT020_19080</name>
</gene>
<comment type="caution">
    <text evidence="7">The sequence shown here is derived from an EMBL/GenBank/DDBJ whole genome shotgun (WGS) entry which is preliminary data.</text>
</comment>
<dbReference type="InterPro" id="IPR001204">
    <property type="entry name" value="Phos_transporter"/>
</dbReference>
<dbReference type="GO" id="GO:0016020">
    <property type="term" value="C:membrane"/>
    <property type="evidence" value="ECO:0007669"/>
    <property type="project" value="UniProtKB-SubCell"/>
</dbReference>
<name>A0A6L9G7Q5_9MICC</name>
<dbReference type="Pfam" id="PF01384">
    <property type="entry name" value="PHO4"/>
    <property type="match status" value="1"/>
</dbReference>
<evidence type="ECO:0000313" key="7">
    <source>
        <dbReference type="EMBL" id="NAZ18132.1"/>
    </source>
</evidence>
<keyword evidence="3 6" id="KW-0812">Transmembrane</keyword>
<dbReference type="GO" id="GO:0005315">
    <property type="term" value="F:phosphate transmembrane transporter activity"/>
    <property type="evidence" value="ECO:0007669"/>
    <property type="project" value="InterPro"/>
</dbReference>
<dbReference type="GO" id="GO:0035435">
    <property type="term" value="P:phosphate ion transmembrane transport"/>
    <property type="evidence" value="ECO:0007669"/>
    <property type="project" value="TreeGrafter"/>
</dbReference>
<evidence type="ECO:0000256" key="6">
    <source>
        <dbReference type="SAM" id="Phobius"/>
    </source>
</evidence>
<evidence type="ECO:0000256" key="5">
    <source>
        <dbReference type="ARBA" id="ARBA00023136"/>
    </source>
</evidence>
<evidence type="ECO:0000256" key="3">
    <source>
        <dbReference type="ARBA" id="ARBA00022692"/>
    </source>
</evidence>
<dbReference type="PANTHER" id="PTHR11101:SF80">
    <property type="entry name" value="PHOSPHATE TRANSPORTER"/>
    <property type="match status" value="1"/>
</dbReference>
<dbReference type="RefSeq" id="WP_202605811.1">
    <property type="nucleotide sequence ID" value="NZ_WYDN01000246.1"/>
</dbReference>
<dbReference type="Proteomes" id="UP000477543">
    <property type="component" value="Unassembled WGS sequence"/>
</dbReference>
<feature type="non-terminal residue" evidence="7">
    <location>
        <position position="108"/>
    </location>
</feature>
<feature type="transmembrane region" description="Helical" evidence="6">
    <location>
        <begin position="31"/>
        <end position="50"/>
    </location>
</feature>
<evidence type="ECO:0000256" key="2">
    <source>
        <dbReference type="ARBA" id="ARBA00022448"/>
    </source>
</evidence>
<feature type="transmembrane region" description="Helical" evidence="6">
    <location>
        <begin position="62"/>
        <end position="81"/>
    </location>
</feature>
<comment type="subcellular location">
    <subcellularLocation>
        <location evidence="1">Membrane</location>
        <topology evidence="1">Multi-pass membrane protein</topology>
    </subcellularLocation>
</comment>
<feature type="non-terminal residue" evidence="7">
    <location>
        <position position="1"/>
    </location>
</feature>
<reference evidence="7 8" key="1">
    <citation type="submission" date="2020-01" db="EMBL/GenBank/DDBJ databases">
        <title>Glutamicibacter soli M275.</title>
        <authorList>
            <person name="Meng X."/>
        </authorList>
    </citation>
    <scope>NUCLEOTIDE SEQUENCE [LARGE SCALE GENOMIC DNA]</scope>
    <source>
        <strain evidence="7 8">M275</strain>
    </source>
</reference>
<dbReference type="EMBL" id="WYDN01000246">
    <property type="protein sequence ID" value="NAZ18132.1"/>
    <property type="molecule type" value="Genomic_DNA"/>
</dbReference>
<protein>
    <submittedName>
        <fullName evidence="7">Inorganic phosphate transporter</fullName>
    </submittedName>
</protein>
<sequence>GALLAGDAVSQRIATGIIRPDMLPRDGAGDYHQVMLSALLGAAIWISFASWRGLPVSTTHSIVGGIAGAGMVTFGAGAVAWGSLASITLGWVAAPLLAAAIAAGLLAL</sequence>
<proteinExistence type="predicted"/>
<evidence type="ECO:0000313" key="8">
    <source>
        <dbReference type="Proteomes" id="UP000477543"/>
    </source>
</evidence>
<keyword evidence="2" id="KW-0813">Transport</keyword>
<feature type="transmembrane region" description="Helical" evidence="6">
    <location>
        <begin position="87"/>
        <end position="107"/>
    </location>
</feature>
<evidence type="ECO:0000256" key="1">
    <source>
        <dbReference type="ARBA" id="ARBA00004141"/>
    </source>
</evidence>
<keyword evidence="4 6" id="KW-1133">Transmembrane helix</keyword>
<keyword evidence="5 6" id="KW-0472">Membrane</keyword>